<dbReference type="InterPro" id="IPR003010">
    <property type="entry name" value="C-N_Hydrolase"/>
</dbReference>
<gene>
    <name evidence="3" type="ORF">LCGC14_2760210</name>
</gene>
<dbReference type="PANTHER" id="PTHR46044">
    <property type="entry name" value="NITRILASE"/>
    <property type="match status" value="1"/>
</dbReference>
<reference evidence="3" key="1">
    <citation type="journal article" date="2015" name="Nature">
        <title>Complex archaea that bridge the gap between prokaryotes and eukaryotes.</title>
        <authorList>
            <person name="Spang A."/>
            <person name="Saw J.H."/>
            <person name="Jorgensen S.L."/>
            <person name="Zaremba-Niedzwiedzka K."/>
            <person name="Martijn J."/>
            <person name="Lind A.E."/>
            <person name="van Eijk R."/>
            <person name="Schleper C."/>
            <person name="Guy L."/>
            <person name="Ettema T.J."/>
        </authorList>
    </citation>
    <scope>NUCLEOTIDE SEQUENCE</scope>
</reference>
<dbReference type="SUPFAM" id="SSF56317">
    <property type="entry name" value="Carbon-nitrogen hydrolase"/>
    <property type="match status" value="1"/>
</dbReference>
<dbReference type="EMBL" id="LAZR01050711">
    <property type="protein sequence ID" value="KKK86742.1"/>
    <property type="molecule type" value="Genomic_DNA"/>
</dbReference>
<accession>A0A0F8YZ85</accession>
<comment type="caution">
    <text evidence="3">The sequence shown here is derived from an EMBL/GenBank/DDBJ whole genome shotgun (WGS) entry which is preliminary data.</text>
</comment>
<feature type="non-terminal residue" evidence="3">
    <location>
        <position position="1"/>
    </location>
</feature>
<evidence type="ECO:0000259" key="2">
    <source>
        <dbReference type="Pfam" id="PF00795"/>
    </source>
</evidence>
<dbReference type="PANTHER" id="PTHR46044:SF1">
    <property type="entry name" value="CN HYDROLASE DOMAIN-CONTAINING PROTEIN"/>
    <property type="match status" value="1"/>
</dbReference>
<comment type="similarity">
    <text evidence="1">Belongs to the carbon-nitrogen hydrolase superfamily. Nitrilase family.</text>
</comment>
<proteinExistence type="inferred from homology"/>
<evidence type="ECO:0000313" key="3">
    <source>
        <dbReference type="EMBL" id="KKK86742.1"/>
    </source>
</evidence>
<feature type="domain" description="CN hydrolase" evidence="2">
    <location>
        <begin position="4"/>
        <end position="90"/>
    </location>
</feature>
<organism evidence="3">
    <name type="scientific">marine sediment metagenome</name>
    <dbReference type="NCBI Taxonomy" id="412755"/>
    <lineage>
        <taxon>unclassified sequences</taxon>
        <taxon>metagenomes</taxon>
        <taxon>ecological metagenomes</taxon>
    </lineage>
</organism>
<dbReference type="InterPro" id="IPR044149">
    <property type="entry name" value="Nitrilases_CHs"/>
</dbReference>
<evidence type="ECO:0000256" key="1">
    <source>
        <dbReference type="ARBA" id="ARBA00008129"/>
    </source>
</evidence>
<dbReference type="GO" id="GO:0003824">
    <property type="term" value="F:catalytic activity"/>
    <property type="evidence" value="ECO:0007669"/>
    <property type="project" value="InterPro"/>
</dbReference>
<dbReference type="Gene3D" id="3.60.110.10">
    <property type="entry name" value="Carbon-nitrogen hydrolase"/>
    <property type="match status" value="1"/>
</dbReference>
<protein>
    <recommendedName>
        <fullName evidence="2">CN hydrolase domain-containing protein</fullName>
    </recommendedName>
</protein>
<dbReference type="Pfam" id="PF00795">
    <property type="entry name" value="CN_hydrolase"/>
    <property type="match status" value="1"/>
</dbReference>
<dbReference type="AlphaFoldDB" id="A0A0F8YZ85"/>
<sequence length="126" mass="13980">HRENWLASMQHIGREGSVFVIGVAPIFEDSDIPSGLPSRDSISPVEGEWLMPGNGIVCSPLGEVVAGPMRNEKGFLKANIDLEDVRSARRTFDVTGHYSRPDIFHLNVDRQPKSPVSFSQPPRRTD</sequence>
<dbReference type="InterPro" id="IPR036526">
    <property type="entry name" value="C-N_Hydrolase_sf"/>
</dbReference>
<name>A0A0F8YZ85_9ZZZZ</name>